<protein>
    <submittedName>
        <fullName evidence="2">Uncharacterized protein</fullName>
    </submittedName>
</protein>
<feature type="compositionally biased region" description="Pro residues" evidence="1">
    <location>
        <begin position="920"/>
        <end position="997"/>
    </location>
</feature>
<organism evidence="2 3">
    <name type="scientific">Steinernema hermaphroditum</name>
    <dbReference type="NCBI Taxonomy" id="289476"/>
    <lineage>
        <taxon>Eukaryota</taxon>
        <taxon>Metazoa</taxon>
        <taxon>Ecdysozoa</taxon>
        <taxon>Nematoda</taxon>
        <taxon>Chromadorea</taxon>
        <taxon>Rhabditida</taxon>
        <taxon>Tylenchina</taxon>
        <taxon>Panagrolaimomorpha</taxon>
        <taxon>Strongyloidoidea</taxon>
        <taxon>Steinernematidae</taxon>
        <taxon>Steinernema</taxon>
    </lineage>
</organism>
<name>A0AA39HTN0_9BILA</name>
<keyword evidence="3" id="KW-1185">Reference proteome</keyword>
<sequence length="997" mass="112739">MDVFLHGSCLVCQTKVPNDDEKQRHLLEEIHQNKVAVYSFMKSGISQMTKSYDGASAFYSHSSKRNCSVIGLECIYELSFPWASSAPLWICTMCLAAGDSLASFDAHVDSDSHKEIYLNDYGEDTGLAMPELYAGDAPQKVVYERLKLDLTGSGDCKEAPEEEMIEVDFEEVESIEADVDEKPGSTVEEPKSNGTVRMDSPSDDLPTATIGGQFGFQRCGNSSFVNHNFNLRNSRETARASFDACGLSSSEATTQKRAAEAASKNSTPSVKKPRLSAGDSDVFNEDDVLVIDMVSDSEDPNEVTIVDNTEKPEVEMSAEEKKQEEAAKRRTRNASRRQRGKAKAASDSVASNGPPIQYPHLSSRTCFNSTRKAANVLVLTPSNVNRLDELVVNPIIDTQGSNNQKATNKNSANASQKDQKNQKASQAPAKPALQAKPSPSSSTSKAQPSTQKPPKPAHSKTLDQSQKPVTSKAPESNKRSHSPGYVRPDLPYMTDSHKPPTPLQLKQHVRSPPPPREVAKHREARRDVPPGPPPDGRCVKDLEARMYRYEGDIIRMESRRDLVEYLWKQGVQPIRPDDSKAIFFNAAVSAIPDIVGATNLHPVEILDRPDFETLYCGMCAFWTTCAVMLDKHLVSYIHRMNYLSRNYQTFYKIVKDEHDKVMKEKLLAQYIKQIWKNEGSGMMTHKLKCVLSPLAVERLWPDHMKFHSEKWKKGVKVEIIHQAAQQEAYERACAEMAKERERHREEKERRRSRSRSRERSRRFSPERRRDDRERDYDRGREYDRDRDRERERHRERRHSPRRSPSRAKWSPPRYDGHHDSRDRSRRFDSETEGDKQLRLICTQLGIPESDFPMARKIIAECSQQMGAAPPEPSHYRSPSPTSSRLSGLRTILHQALALEVTHQAPPPHQFQMPPTQRFAEPPPPLQQLPPPPIQQQLPPPQDLWQPPIQPNWSMPPPNLSVPPPQPVPQPVPPPFPTPINFSQPPPDPYGYPPPGRY</sequence>
<gene>
    <name evidence="2" type="ORF">QR680_005897</name>
</gene>
<feature type="compositionally biased region" description="Polar residues" evidence="1">
    <location>
        <begin position="876"/>
        <end position="885"/>
    </location>
</feature>
<feature type="compositionally biased region" description="Basic and acidic residues" evidence="1">
    <location>
        <begin position="517"/>
        <end position="528"/>
    </location>
</feature>
<feature type="compositionally biased region" description="Basic and acidic residues" evidence="1">
    <location>
        <begin position="308"/>
        <end position="328"/>
    </location>
</feature>
<dbReference type="EMBL" id="JAUCMV010000003">
    <property type="protein sequence ID" value="KAK0411880.1"/>
    <property type="molecule type" value="Genomic_DNA"/>
</dbReference>
<feature type="region of interest" description="Disordered" evidence="1">
    <location>
        <begin position="293"/>
        <end position="360"/>
    </location>
</feature>
<dbReference type="AlphaFoldDB" id="A0AA39HTN0"/>
<proteinExistence type="predicted"/>
<dbReference type="PANTHER" id="PTHR14304:SF11">
    <property type="entry name" value="SAP DOMAIN-CONTAINING PROTEIN"/>
    <property type="match status" value="1"/>
</dbReference>
<comment type="caution">
    <text evidence="2">The sequence shown here is derived from an EMBL/GenBank/DDBJ whole genome shotgun (WGS) entry which is preliminary data.</text>
</comment>
<dbReference type="PANTHER" id="PTHR14304">
    <property type="entry name" value="CELL DIVISION CYCLE AND APOPTOSIS REGULATOR PROTEIN"/>
    <property type="match status" value="1"/>
</dbReference>
<accession>A0AA39HTN0</accession>
<feature type="compositionally biased region" description="Basic residues" evidence="1">
    <location>
        <begin position="793"/>
        <end position="805"/>
    </location>
</feature>
<feature type="compositionally biased region" description="Basic and acidic residues" evidence="1">
    <location>
        <begin position="814"/>
        <end position="833"/>
    </location>
</feature>
<feature type="compositionally biased region" description="Basic and acidic residues" evidence="1">
    <location>
        <begin position="180"/>
        <end position="191"/>
    </location>
</feature>
<dbReference type="InterPro" id="IPR025224">
    <property type="entry name" value="CCAR1/CCAR2"/>
</dbReference>
<feature type="compositionally biased region" description="Polar residues" evidence="1">
    <location>
        <begin position="399"/>
        <end position="416"/>
    </location>
</feature>
<evidence type="ECO:0000313" key="2">
    <source>
        <dbReference type="EMBL" id="KAK0411880.1"/>
    </source>
</evidence>
<feature type="region of interest" description="Disordered" evidence="1">
    <location>
        <begin position="256"/>
        <end position="279"/>
    </location>
</feature>
<reference evidence="2" key="1">
    <citation type="submission" date="2023-06" db="EMBL/GenBank/DDBJ databases">
        <title>Genomic analysis of the entomopathogenic nematode Steinernema hermaphroditum.</title>
        <authorList>
            <person name="Schwarz E.M."/>
            <person name="Heppert J.K."/>
            <person name="Baniya A."/>
            <person name="Schwartz H.T."/>
            <person name="Tan C.-H."/>
            <person name="Antoshechkin I."/>
            <person name="Sternberg P.W."/>
            <person name="Goodrich-Blair H."/>
            <person name="Dillman A.R."/>
        </authorList>
    </citation>
    <scope>NUCLEOTIDE SEQUENCE</scope>
    <source>
        <strain evidence="2">PS9179</strain>
        <tissue evidence="2">Whole animal</tissue>
    </source>
</reference>
<dbReference type="Proteomes" id="UP001175271">
    <property type="component" value="Unassembled WGS sequence"/>
</dbReference>
<feature type="region of interest" description="Disordered" evidence="1">
    <location>
        <begin position="864"/>
        <end position="886"/>
    </location>
</feature>
<feature type="region of interest" description="Disordered" evidence="1">
    <location>
        <begin position="176"/>
        <end position="206"/>
    </location>
</feature>
<feature type="region of interest" description="Disordered" evidence="1">
    <location>
        <begin position="738"/>
        <end position="833"/>
    </location>
</feature>
<evidence type="ECO:0000256" key="1">
    <source>
        <dbReference type="SAM" id="MobiDB-lite"/>
    </source>
</evidence>
<feature type="region of interest" description="Disordered" evidence="1">
    <location>
        <begin position="399"/>
        <end position="537"/>
    </location>
</feature>
<feature type="compositionally biased region" description="Basic and acidic residues" evidence="1">
    <location>
        <begin position="738"/>
        <end position="792"/>
    </location>
</feature>
<feature type="region of interest" description="Disordered" evidence="1">
    <location>
        <begin position="905"/>
        <end position="997"/>
    </location>
</feature>
<dbReference type="GO" id="GO:0005634">
    <property type="term" value="C:nucleus"/>
    <property type="evidence" value="ECO:0007669"/>
    <property type="project" value="TreeGrafter"/>
</dbReference>
<evidence type="ECO:0000313" key="3">
    <source>
        <dbReference type="Proteomes" id="UP001175271"/>
    </source>
</evidence>
<dbReference type="GO" id="GO:0006355">
    <property type="term" value="P:regulation of DNA-templated transcription"/>
    <property type="evidence" value="ECO:0007669"/>
    <property type="project" value="InterPro"/>
</dbReference>
<feature type="compositionally biased region" description="Basic residues" evidence="1">
    <location>
        <begin position="329"/>
        <end position="342"/>
    </location>
</feature>
<feature type="compositionally biased region" description="Low complexity" evidence="1">
    <location>
        <begin position="422"/>
        <end position="450"/>
    </location>
</feature>